<dbReference type="FunFam" id="3.30.70.580:FF:000001">
    <property type="entry name" value="tRNA pseudouridine synthase A"/>
    <property type="match status" value="1"/>
</dbReference>
<dbReference type="InterPro" id="IPR020095">
    <property type="entry name" value="PsdUridine_synth_TruA_C"/>
</dbReference>
<dbReference type="PIRSF" id="PIRSF001430">
    <property type="entry name" value="tRNA_psdUrid_synth"/>
    <property type="match status" value="1"/>
</dbReference>
<comment type="catalytic activity">
    <reaction evidence="4 7">
        <text>uridine(38/39/40) in tRNA = pseudouridine(38/39/40) in tRNA</text>
        <dbReference type="Rhea" id="RHEA:22376"/>
        <dbReference type="Rhea" id="RHEA-COMP:10085"/>
        <dbReference type="Rhea" id="RHEA-COMP:10087"/>
        <dbReference type="ChEBI" id="CHEBI:65314"/>
        <dbReference type="ChEBI" id="CHEBI:65315"/>
        <dbReference type="EC" id="5.4.99.12"/>
    </reaction>
</comment>
<evidence type="ECO:0000256" key="6">
    <source>
        <dbReference type="PIRSR" id="PIRSR001430-2"/>
    </source>
</evidence>
<comment type="caution">
    <text evidence="4">Lacks conserved residue(s) required for the propagation of feature annotation.</text>
</comment>
<dbReference type="GO" id="GO:0031119">
    <property type="term" value="P:tRNA pseudouridine synthesis"/>
    <property type="evidence" value="ECO:0007669"/>
    <property type="project" value="UniProtKB-UniRule"/>
</dbReference>
<evidence type="ECO:0000256" key="5">
    <source>
        <dbReference type="PIRSR" id="PIRSR001430-1"/>
    </source>
</evidence>
<dbReference type="NCBIfam" id="TIGR00071">
    <property type="entry name" value="hisT_truA"/>
    <property type="match status" value="1"/>
</dbReference>
<evidence type="ECO:0000256" key="3">
    <source>
        <dbReference type="ARBA" id="ARBA00023235"/>
    </source>
</evidence>
<feature type="domain" description="Pseudouridine synthase I TruA alpha/beta" evidence="8">
    <location>
        <begin position="6"/>
        <end position="103"/>
    </location>
</feature>
<evidence type="ECO:0000259" key="8">
    <source>
        <dbReference type="Pfam" id="PF01416"/>
    </source>
</evidence>
<comment type="similarity">
    <text evidence="1 4 7">Belongs to the tRNA pseudouridine synthase TruA family.</text>
</comment>
<dbReference type="OrthoDB" id="9811823at2"/>
<dbReference type="RefSeq" id="WP_133587175.1">
    <property type="nucleotide sequence ID" value="NZ_CP037953.1"/>
</dbReference>
<accession>A0A4R6UV88</accession>
<name>A0A4R6UV88_9GAMM</name>
<dbReference type="HAMAP" id="MF_00171">
    <property type="entry name" value="TruA"/>
    <property type="match status" value="1"/>
</dbReference>
<dbReference type="GO" id="GO:0003723">
    <property type="term" value="F:RNA binding"/>
    <property type="evidence" value="ECO:0007669"/>
    <property type="project" value="InterPro"/>
</dbReference>
<dbReference type="Gene3D" id="3.30.70.660">
    <property type="entry name" value="Pseudouridine synthase I, catalytic domain, C-terminal subdomain"/>
    <property type="match status" value="1"/>
</dbReference>
<gene>
    <name evidence="4" type="primary">truA</name>
    <name evidence="9" type="ORF">EV696_101272</name>
</gene>
<keyword evidence="10" id="KW-1185">Reference proteome</keyword>
<dbReference type="PANTHER" id="PTHR11142:SF0">
    <property type="entry name" value="TRNA PSEUDOURIDINE SYNTHASE-LIKE 1"/>
    <property type="match status" value="1"/>
</dbReference>
<dbReference type="PANTHER" id="PTHR11142">
    <property type="entry name" value="PSEUDOURIDYLATE SYNTHASE"/>
    <property type="match status" value="1"/>
</dbReference>
<organism evidence="9 10">
    <name type="scientific">Permianibacter aggregans</name>
    <dbReference type="NCBI Taxonomy" id="1510150"/>
    <lineage>
        <taxon>Bacteria</taxon>
        <taxon>Pseudomonadati</taxon>
        <taxon>Pseudomonadota</taxon>
        <taxon>Gammaproteobacteria</taxon>
        <taxon>Pseudomonadales</taxon>
        <taxon>Pseudomonadaceae</taxon>
        <taxon>Permianibacter</taxon>
    </lineage>
</organism>
<evidence type="ECO:0000256" key="2">
    <source>
        <dbReference type="ARBA" id="ARBA00022694"/>
    </source>
</evidence>
<dbReference type="InterPro" id="IPR001406">
    <property type="entry name" value="PsdUridine_synth_TruA"/>
</dbReference>
<feature type="binding site" evidence="4 6">
    <location>
        <position position="110"/>
    </location>
    <ligand>
        <name>substrate</name>
    </ligand>
</feature>
<reference evidence="9 10" key="1">
    <citation type="submission" date="2019-03" db="EMBL/GenBank/DDBJ databases">
        <title>Genomic Encyclopedia of Type Strains, Phase IV (KMG-IV): sequencing the most valuable type-strain genomes for metagenomic binning, comparative biology and taxonomic classification.</title>
        <authorList>
            <person name="Goeker M."/>
        </authorList>
    </citation>
    <scope>NUCLEOTIDE SEQUENCE [LARGE SCALE GENOMIC DNA]</scope>
    <source>
        <strain evidence="9 10">DSM 103792</strain>
    </source>
</reference>
<evidence type="ECO:0000313" key="9">
    <source>
        <dbReference type="EMBL" id="TDQ51298.1"/>
    </source>
</evidence>
<comment type="caution">
    <text evidence="9">The sequence shown here is derived from an EMBL/GenBank/DDBJ whole genome shotgun (WGS) entry which is preliminary data.</text>
</comment>
<evidence type="ECO:0000313" key="10">
    <source>
        <dbReference type="Proteomes" id="UP000295375"/>
    </source>
</evidence>
<dbReference type="EMBL" id="SNYM01000001">
    <property type="protein sequence ID" value="TDQ51298.1"/>
    <property type="molecule type" value="Genomic_DNA"/>
</dbReference>
<dbReference type="InterPro" id="IPR020103">
    <property type="entry name" value="PsdUridine_synth_cat_dom_sf"/>
</dbReference>
<sequence length="266" mass="29313">MPRYAAIIEYHGARYAGWQRQSHTLAVQSVVEQVFSKIADAPIETFCAGRTDAGVHATHQIVHFDSPVTRPDRAWLLGGNSQLPADIAVRWAGRVSEEFHARFSARARTYRYVIRNSPGRSAIAAAGVTCIADPLDLALMQQAAQYFLGEQDFSSVRAAGCGSLTAWRNIHHLQLHRCGDYIVLEITANAFLHHMVRNIVAVLCAVGRGEQTVQWVGELLHARDRQLAPGTAAPDGLHLVAVKYPARFQIPVLSPGPLWLPDRLSQ</sequence>
<dbReference type="Pfam" id="PF01416">
    <property type="entry name" value="PseudoU_synth_1"/>
    <property type="match status" value="2"/>
</dbReference>
<dbReference type="SUPFAM" id="SSF55120">
    <property type="entry name" value="Pseudouridine synthase"/>
    <property type="match status" value="1"/>
</dbReference>
<feature type="active site" description="Nucleophile" evidence="4 5">
    <location>
        <position position="52"/>
    </location>
</feature>
<dbReference type="GO" id="GO:0160147">
    <property type="term" value="F:tRNA pseudouridine(38-40) synthase activity"/>
    <property type="evidence" value="ECO:0007669"/>
    <property type="project" value="UniProtKB-EC"/>
</dbReference>
<dbReference type="CDD" id="cd02570">
    <property type="entry name" value="PseudoU_synth_EcTruA"/>
    <property type="match status" value="1"/>
</dbReference>
<keyword evidence="2 4" id="KW-0819">tRNA processing</keyword>
<dbReference type="EC" id="5.4.99.12" evidence="4"/>
<evidence type="ECO:0000256" key="1">
    <source>
        <dbReference type="ARBA" id="ARBA00009375"/>
    </source>
</evidence>
<protein>
    <recommendedName>
        <fullName evidence="4">tRNA pseudouridine synthase A</fullName>
        <ecNumber evidence="4">5.4.99.12</ecNumber>
    </recommendedName>
    <alternativeName>
        <fullName evidence="4">tRNA pseudouridine(38-40) synthase</fullName>
    </alternativeName>
    <alternativeName>
        <fullName evidence="4">tRNA pseudouridylate synthase I</fullName>
    </alternativeName>
    <alternativeName>
        <fullName evidence="4">tRNA-uridine isomerase I</fullName>
    </alternativeName>
</protein>
<comment type="function">
    <text evidence="4">Formation of pseudouridine at positions 38, 39 and 40 in the anticodon stem and loop of transfer RNAs.</text>
</comment>
<keyword evidence="3 4" id="KW-0413">Isomerase</keyword>
<evidence type="ECO:0000256" key="7">
    <source>
        <dbReference type="RuleBase" id="RU003792"/>
    </source>
</evidence>
<comment type="subunit">
    <text evidence="4">Homodimer.</text>
</comment>
<dbReference type="AlphaFoldDB" id="A0A4R6UV88"/>
<dbReference type="Proteomes" id="UP000295375">
    <property type="component" value="Unassembled WGS sequence"/>
</dbReference>
<dbReference type="InterPro" id="IPR020094">
    <property type="entry name" value="TruA/RsuA/RluB/E/F_N"/>
</dbReference>
<feature type="domain" description="Pseudouridine synthase I TruA alpha/beta" evidence="8">
    <location>
        <begin position="143"/>
        <end position="245"/>
    </location>
</feature>
<dbReference type="Gene3D" id="3.30.70.580">
    <property type="entry name" value="Pseudouridine synthase I, catalytic domain, N-terminal subdomain"/>
    <property type="match status" value="1"/>
</dbReference>
<dbReference type="InterPro" id="IPR020097">
    <property type="entry name" value="PsdUridine_synth_TruA_a/b_dom"/>
</dbReference>
<evidence type="ECO:0000256" key="4">
    <source>
        <dbReference type="HAMAP-Rule" id="MF_00171"/>
    </source>
</evidence>
<proteinExistence type="inferred from homology"/>